<keyword evidence="2" id="KW-0472">Membrane</keyword>
<dbReference type="Proteomes" id="UP000034275">
    <property type="component" value="Unassembled WGS sequence"/>
</dbReference>
<dbReference type="InterPro" id="IPR018911">
    <property type="entry name" value="Gmad2_Ig-like_dom"/>
</dbReference>
<evidence type="ECO:0000256" key="2">
    <source>
        <dbReference type="SAM" id="Phobius"/>
    </source>
</evidence>
<dbReference type="AlphaFoldDB" id="A0A0G0UQ92"/>
<accession>A0A0G0UQ92</accession>
<name>A0A0G0UQ92_9BACT</name>
<evidence type="ECO:0000313" key="5">
    <source>
        <dbReference type="Proteomes" id="UP000034275"/>
    </source>
</evidence>
<comment type="caution">
    <text evidence="4">The sequence shown here is derived from an EMBL/GenBank/DDBJ whole genome shotgun (WGS) entry which is preliminary data.</text>
</comment>
<evidence type="ECO:0000256" key="1">
    <source>
        <dbReference type="SAM" id="MobiDB-lite"/>
    </source>
</evidence>
<dbReference type="Pfam" id="PF10648">
    <property type="entry name" value="Gmad2"/>
    <property type="match status" value="1"/>
</dbReference>
<feature type="compositionally biased region" description="Low complexity" evidence="1">
    <location>
        <begin position="67"/>
        <end position="81"/>
    </location>
</feature>
<organism evidence="4 5">
    <name type="scientific">Candidatus Woesebacteria bacterium GW2011_GWD1_41_12</name>
    <dbReference type="NCBI Taxonomy" id="1618593"/>
    <lineage>
        <taxon>Bacteria</taxon>
        <taxon>Candidatus Woeseibacteriota</taxon>
    </lineage>
</organism>
<feature type="region of interest" description="Disordered" evidence="1">
    <location>
        <begin position="67"/>
        <end position="98"/>
    </location>
</feature>
<dbReference type="EMBL" id="LCAL01000004">
    <property type="protein sequence ID" value="KKR90933.1"/>
    <property type="molecule type" value="Genomic_DNA"/>
</dbReference>
<keyword evidence="2" id="KW-1133">Transmembrane helix</keyword>
<protein>
    <recommendedName>
        <fullName evidence="3">Bacterial spore germination immunoglobulin-like domain-containing protein</fullName>
    </recommendedName>
</protein>
<gene>
    <name evidence="4" type="ORF">UU39_C0004G0018</name>
</gene>
<proteinExistence type="predicted"/>
<feature type="transmembrane region" description="Helical" evidence="2">
    <location>
        <begin position="30"/>
        <end position="51"/>
    </location>
</feature>
<sequence>MLKFLNMDPINPIAGNPEALNSPKNHANHWVTVLSVALFIISALGVIIFLYNQNQTLKERLAVYRDTPTSTPVSTPSAEPSLGVPTVSSPSAGSKVKSPLKVTGNVPAGWMFEGTFPIRVLDSDKNVLAQVGAKEVLPGSWQSGEPVEFTATLTFRAATGSGTLVLENDNPSGDPANSRVFEIPIKF</sequence>
<keyword evidence="2" id="KW-0812">Transmembrane</keyword>
<feature type="domain" description="Bacterial spore germination immunoglobulin-like" evidence="3">
    <location>
        <begin position="87"/>
        <end position="172"/>
    </location>
</feature>
<reference evidence="4 5" key="1">
    <citation type="journal article" date="2015" name="Nature">
        <title>rRNA introns, odd ribosomes, and small enigmatic genomes across a large radiation of phyla.</title>
        <authorList>
            <person name="Brown C.T."/>
            <person name="Hug L.A."/>
            <person name="Thomas B.C."/>
            <person name="Sharon I."/>
            <person name="Castelle C.J."/>
            <person name="Singh A."/>
            <person name="Wilkins M.J."/>
            <person name="Williams K.H."/>
            <person name="Banfield J.F."/>
        </authorList>
    </citation>
    <scope>NUCLEOTIDE SEQUENCE [LARGE SCALE GENOMIC DNA]</scope>
</reference>
<evidence type="ECO:0000313" key="4">
    <source>
        <dbReference type="EMBL" id="KKR90933.1"/>
    </source>
</evidence>
<evidence type="ECO:0000259" key="3">
    <source>
        <dbReference type="Pfam" id="PF10648"/>
    </source>
</evidence>